<dbReference type="CDD" id="cd06225">
    <property type="entry name" value="HAMP"/>
    <property type="match status" value="1"/>
</dbReference>
<dbReference type="GO" id="GO:0000155">
    <property type="term" value="F:phosphorelay sensor kinase activity"/>
    <property type="evidence" value="ECO:0007669"/>
    <property type="project" value="InterPro"/>
</dbReference>
<dbReference type="InterPro" id="IPR050736">
    <property type="entry name" value="Sensor_HK_Regulatory"/>
</dbReference>
<dbReference type="AlphaFoldDB" id="A0A423PHG5"/>
<reference evidence="12 13" key="1">
    <citation type="submission" date="2013-10" db="EMBL/GenBank/DDBJ databases">
        <title>Salinisphaera orenii MK-B5 Genome Sequencing.</title>
        <authorList>
            <person name="Lai Q."/>
            <person name="Li C."/>
            <person name="Shao Z."/>
        </authorList>
    </citation>
    <scope>NUCLEOTIDE SEQUENCE [LARGE SCALE GENOMIC DNA]</scope>
    <source>
        <strain evidence="12 13">MK-B5</strain>
    </source>
</reference>
<dbReference type="InterPro" id="IPR003660">
    <property type="entry name" value="HAMP_dom"/>
</dbReference>
<dbReference type="InterPro" id="IPR005467">
    <property type="entry name" value="His_kinase_dom"/>
</dbReference>
<evidence type="ECO:0000256" key="8">
    <source>
        <dbReference type="SAM" id="MobiDB-lite"/>
    </source>
</evidence>
<keyword evidence="9" id="KW-0812">Transmembrane</keyword>
<dbReference type="SUPFAM" id="SSF55874">
    <property type="entry name" value="ATPase domain of HSP90 chaperone/DNA topoisomerase II/histidine kinase"/>
    <property type="match status" value="1"/>
</dbReference>
<dbReference type="PROSITE" id="PS50885">
    <property type="entry name" value="HAMP"/>
    <property type="match status" value="1"/>
</dbReference>
<dbReference type="Pfam" id="PF02518">
    <property type="entry name" value="HATPase_c"/>
    <property type="match status" value="1"/>
</dbReference>
<dbReference type="EC" id="2.7.13.3" evidence="3"/>
<evidence type="ECO:0000256" key="6">
    <source>
        <dbReference type="ARBA" id="ARBA00022777"/>
    </source>
</evidence>
<dbReference type="InterPro" id="IPR003661">
    <property type="entry name" value="HisK_dim/P_dom"/>
</dbReference>
<comment type="catalytic activity">
    <reaction evidence="1">
        <text>ATP + protein L-histidine = ADP + protein N-phospho-L-histidine.</text>
        <dbReference type="EC" id="2.7.13.3"/>
    </reaction>
</comment>
<evidence type="ECO:0000313" key="12">
    <source>
        <dbReference type="EMBL" id="ROO25062.1"/>
    </source>
</evidence>
<keyword evidence="4" id="KW-0597">Phosphoprotein</keyword>
<evidence type="ECO:0000259" key="11">
    <source>
        <dbReference type="PROSITE" id="PS50885"/>
    </source>
</evidence>
<dbReference type="SMART" id="SM00388">
    <property type="entry name" value="HisKA"/>
    <property type="match status" value="1"/>
</dbReference>
<dbReference type="SUPFAM" id="SSF158472">
    <property type="entry name" value="HAMP domain-like"/>
    <property type="match status" value="1"/>
</dbReference>
<keyword evidence="9" id="KW-1133">Transmembrane helix</keyword>
<protein>
    <recommendedName>
        <fullName evidence="3">histidine kinase</fullName>
        <ecNumber evidence="3">2.7.13.3</ecNumber>
    </recommendedName>
</protein>
<dbReference type="SUPFAM" id="SSF47384">
    <property type="entry name" value="Homodimeric domain of signal transducing histidine kinase"/>
    <property type="match status" value="1"/>
</dbReference>
<dbReference type="PANTHER" id="PTHR43711">
    <property type="entry name" value="TWO-COMPONENT HISTIDINE KINASE"/>
    <property type="match status" value="1"/>
</dbReference>
<dbReference type="Gene3D" id="6.10.340.10">
    <property type="match status" value="1"/>
</dbReference>
<feature type="domain" description="HAMP" evidence="11">
    <location>
        <begin position="226"/>
        <end position="279"/>
    </location>
</feature>
<evidence type="ECO:0000259" key="10">
    <source>
        <dbReference type="PROSITE" id="PS50109"/>
    </source>
</evidence>
<evidence type="ECO:0000256" key="5">
    <source>
        <dbReference type="ARBA" id="ARBA00022679"/>
    </source>
</evidence>
<dbReference type="InterPro" id="IPR004358">
    <property type="entry name" value="Sig_transdc_His_kin-like_C"/>
</dbReference>
<dbReference type="EMBL" id="AYKH01000040">
    <property type="protein sequence ID" value="ROO25062.1"/>
    <property type="molecule type" value="Genomic_DNA"/>
</dbReference>
<feature type="transmembrane region" description="Helical" evidence="9">
    <location>
        <begin position="42"/>
        <end position="65"/>
    </location>
</feature>
<dbReference type="PANTHER" id="PTHR43711:SF1">
    <property type="entry name" value="HISTIDINE KINASE 1"/>
    <property type="match status" value="1"/>
</dbReference>
<sequence length="508" mass="56129">MAAQCSHGMLGAMSRSDAADPQPPDTTRRRRLFFRPRSITGLLLTSFGLVALPLIVAIVFSVVYVDRLNNQSERLVLQGVEMTRYSQRLSTLLTAMERSARQFSVLESPDLVGRFSRQSDEFDRILDSLAALELDTLPDWNLDALRRESRMLSRELAEHPEQSRGIAERLAAMQREIDLIAEQGNLFVDRELSRLQATAADARLFLLLCVFALIPGALLLTGFFVIVIARPLQQIAAGVSRLGDGDFSERIRVVAPAAELDTLGARLDWMRRRLATLENEKQQFIRHMSHELKTPLASIREGAELLRDGTVGPLSTPQAEVADILQRNSLELASLIENLLDFAAWQQQHAKLEYERFDLRALTEAIVARQRLTIEGKQLDVAIPAQVTEITADRDRMHLIMDNLIANAVKFSPAGGTIGVHVERLDAGTRICVSDAGPGVPANERDAVFDAFFQGARGADADSGLRGTGIGLSVVRECVQAHGGEIYVEDAREGGAMFCLHIPDRHAL</sequence>
<dbReference type="CDD" id="cd00075">
    <property type="entry name" value="HATPase"/>
    <property type="match status" value="1"/>
</dbReference>
<dbReference type="GO" id="GO:0016020">
    <property type="term" value="C:membrane"/>
    <property type="evidence" value="ECO:0007669"/>
    <property type="project" value="UniProtKB-SubCell"/>
</dbReference>
<gene>
    <name evidence="12" type="ORF">SAOR_13585</name>
</gene>
<dbReference type="CDD" id="cd00082">
    <property type="entry name" value="HisKA"/>
    <property type="match status" value="1"/>
</dbReference>
<keyword evidence="13" id="KW-1185">Reference proteome</keyword>
<evidence type="ECO:0000256" key="2">
    <source>
        <dbReference type="ARBA" id="ARBA00004370"/>
    </source>
</evidence>
<keyword evidence="9" id="KW-0472">Membrane</keyword>
<evidence type="ECO:0000256" key="1">
    <source>
        <dbReference type="ARBA" id="ARBA00000085"/>
    </source>
</evidence>
<dbReference type="InterPro" id="IPR003594">
    <property type="entry name" value="HATPase_dom"/>
</dbReference>
<dbReference type="Pfam" id="PF00512">
    <property type="entry name" value="HisKA"/>
    <property type="match status" value="1"/>
</dbReference>
<evidence type="ECO:0000256" key="4">
    <source>
        <dbReference type="ARBA" id="ARBA00022553"/>
    </source>
</evidence>
<accession>A0A423PHG5</accession>
<keyword evidence="6" id="KW-0418">Kinase</keyword>
<comment type="caution">
    <text evidence="12">The sequence shown here is derived from an EMBL/GenBank/DDBJ whole genome shotgun (WGS) entry which is preliminary data.</text>
</comment>
<dbReference type="Proteomes" id="UP000283993">
    <property type="component" value="Unassembled WGS sequence"/>
</dbReference>
<feature type="domain" description="Histidine kinase" evidence="10">
    <location>
        <begin position="287"/>
        <end position="506"/>
    </location>
</feature>
<dbReference type="PRINTS" id="PR00344">
    <property type="entry name" value="BCTRLSENSOR"/>
</dbReference>
<dbReference type="Pfam" id="PF00672">
    <property type="entry name" value="HAMP"/>
    <property type="match status" value="1"/>
</dbReference>
<feature type="region of interest" description="Disordered" evidence="8">
    <location>
        <begin position="1"/>
        <end position="30"/>
    </location>
</feature>
<evidence type="ECO:0000256" key="9">
    <source>
        <dbReference type="SAM" id="Phobius"/>
    </source>
</evidence>
<keyword evidence="5" id="KW-0808">Transferase</keyword>
<evidence type="ECO:0000313" key="13">
    <source>
        <dbReference type="Proteomes" id="UP000283993"/>
    </source>
</evidence>
<dbReference type="InterPro" id="IPR036097">
    <property type="entry name" value="HisK_dim/P_sf"/>
</dbReference>
<dbReference type="PROSITE" id="PS50109">
    <property type="entry name" value="HIS_KIN"/>
    <property type="match status" value="1"/>
</dbReference>
<evidence type="ECO:0000256" key="7">
    <source>
        <dbReference type="ARBA" id="ARBA00023012"/>
    </source>
</evidence>
<dbReference type="SMART" id="SM00387">
    <property type="entry name" value="HATPase_c"/>
    <property type="match status" value="1"/>
</dbReference>
<comment type="subcellular location">
    <subcellularLocation>
        <location evidence="2">Membrane</location>
    </subcellularLocation>
</comment>
<feature type="transmembrane region" description="Helical" evidence="9">
    <location>
        <begin position="204"/>
        <end position="229"/>
    </location>
</feature>
<dbReference type="SMART" id="SM00304">
    <property type="entry name" value="HAMP"/>
    <property type="match status" value="1"/>
</dbReference>
<dbReference type="InterPro" id="IPR036890">
    <property type="entry name" value="HATPase_C_sf"/>
</dbReference>
<name>A0A423PHG5_9GAMM</name>
<dbReference type="Gene3D" id="3.30.565.10">
    <property type="entry name" value="Histidine kinase-like ATPase, C-terminal domain"/>
    <property type="match status" value="1"/>
</dbReference>
<dbReference type="Gene3D" id="1.10.287.130">
    <property type="match status" value="1"/>
</dbReference>
<keyword evidence="7" id="KW-0902">Two-component regulatory system</keyword>
<evidence type="ECO:0000256" key="3">
    <source>
        <dbReference type="ARBA" id="ARBA00012438"/>
    </source>
</evidence>
<proteinExistence type="predicted"/>
<organism evidence="12 13">
    <name type="scientific">Salinisphaera orenii MK-B5</name>
    <dbReference type="NCBI Taxonomy" id="856730"/>
    <lineage>
        <taxon>Bacteria</taxon>
        <taxon>Pseudomonadati</taxon>
        <taxon>Pseudomonadota</taxon>
        <taxon>Gammaproteobacteria</taxon>
        <taxon>Salinisphaerales</taxon>
        <taxon>Salinisphaeraceae</taxon>
        <taxon>Salinisphaera</taxon>
    </lineage>
</organism>